<evidence type="ECO:0000313" key="1">
    <source>
        <dbReference type="EMBL" id="DAD98723.1"/>
    </source>
</evidence>
<protein>
    <submittedName>
        <fullName evidence="1">DNA repair protein</fullName>
    </submittedName>
</protein>
<sequence length="156" mass="18642">MNEADIQYVLGKHLYLKNICIPNVLMRDSGKPPYEADFVYFNLNTLHLTEIEIKTDINDFRSDFKKARYHDNHNVMYLYYAIPRDLYDDHYETIDKLLGDAGLILIDEIDTFDFRGNIYEFGGYKKKAKRRTGSVKLNEKEKEYYMRIGCMKWVNR</sequence>
<dbReference type="EMBL" id="BK015266">
    <property type="protein sequence ID" value="DAD98723.1"/>
    <property type="molecule type" value="Genomic_DNA"/>
</dbReference>
<name>A0A8S5NXN0_9CAUD</name>
<proteinExistence type="predicted"/>
<organism evidence="1">
    <name type="scientific">Myoviridae sp. ctPT18</name>
    <dbReference type="NCBI Taxonomy" id="2825098"/>
    <lineage>
        <taxon>Viruses</taxon>
        <taxon>Duplodnaviria</taxon>
        <taxon>Heunggongvirae</taxon>
        <taxon>Uroviricota</taxon>
        <taxon>Caudoviricetes</taxon>
    </lineage>
</organism>
<accession>A0A8S5NXN0</accession>
<reference evidence="1" key="1">
    <citation type="journal article" date="2021" name="Proc. Natl. Acad. Sci. U.S.A.">
        <title>A Catalog of Tens of Thousands of Viruses from Human Metagenomes Reveals Hidden Associations with Chronic Diseases.</title>
        <authorList>
            <person name="Tisza M.J."/>
            <person name="Buck C.B."/>
        </authorList>
    </citation>
    <scope>NUCLEOTIDE SEQUENCE</scope>
    <source>
        <strain evidence="1">CtPT18</strain>
    </source>
</reference>